<keyword evidence="8" id="KW-1185">Reference proteome</keyword>
<dbReference type="EMBL" id="CP033464">
    <property type="protein sequence ID" value="QDX92276.1"/>
    <property type="molecule type" value="Genomic_DNA"/>
</dbReference>
<evidence type="ECO:0000256" key="3">
    <source>
        <dbReference type="ARBA" id="ARBA00023136"/>
    </source>
</evidence>
<accession>A0A518V5K9</accession>
<dbReference type="Proteomes" id="UP000319432">
    <property type="component" value="Chromosome"/>
</dbReference>
<dbReference type="SUPFAM" id="SSF56601">
    <property type="entry name" value="beta-lactamase/transpeptidase-like"/>
    <property type="match status" value="1"/>
</dbReference>
<dbReference type="PANTHER" id="PTHR30627">
    <property type="entry name" value="PEPTIDOGLYCAN D,D-TRANSPEPTIDASE"/>
    <property type="match status" value="1"/>
</dbReference>
<dbReference type="InterPro" id="IPR032710">
    <property type="entry name" value="NTF2-like_dom_sf"/>
</dbReference>
<dbReference type="GO" id="GO:0071972">
    <property type="term" value="F:peptidoglycan L,D-transpeptidase activity"/>
    <property type="evidence" value="ECO:0007669"/>
    <property type="project" value="TreeGrafter"/>
</dbReference>
<dbReference type="Gene3D" id="3.30.1390.30">
    <property type="entry name" value="Penicillin-binding protein 2a, domain 3"/>
    <property type="match status" value="1"/>
</dbReference>
<dbReference type="Pfam" id="PF03717">
    <property type="entry name" value="PBP_dimer"/>
    <property type="match status" value="1"/>
</dbReference>
<protein>
    <submittedName>
        <fullName evidence="7">Penicillin-binding transpeptidase domain-containing protein</fullName>
    </submittedName>
</protein>
<feature type="domain" description="Penicillin-binding protein dimerisation" evidence="5">
    <location>
        <begin position="165"/>
        <end position="331"/>
    </location>
</feature>
<dbReference type="Pfam" id="PF05223">
    <property type="entry name" value="MecA_N"/>
    <property type="match status" value="1"/>
</dbReference>
<reference evidence="7 8" key="1">
    <citation type="submission" date="2018-11" db="EMBL/GenBank/DDBJ databases">
        <title>Phylogenetic determinants of toxin gene distribution in genomes of Brevibacillus laterosporus.</title>
        <authorList>
            <person name="Glare T.R."/>
            <person name="Durrant A."/>
            <person name="Berry C."/>
            <person name="Palma L."/>
            <person name="Ormskirk M."/>
            <person name="Cox M.O."/>
        </authorList>
    </citation>
    <scope>NUCLEOTIDE SEQUENCE [LARGE SCALE GENOMIC DNA]</scope>
    <source>
        <strain evidence="7 8">1821L</strain>
    </source>
</reference>
<dbReference type="InterPro" id="IPR036138">
    <property type="entry name" value="PBP_dimer_sf"/>
</dbReference>
<dbReference type="GO" id="GO:0071555">
    <property type="term" value="P:cell wall organization"/>
    <property type="evidence" value="ECO:0007669"/>
    <property type="project" value="TreeGrafter"/>
</dbReference>
<dbReference type="Gene3D" id="3.40.710.10">
    <property type="entry name" value="DD-peptidase/beta-lactamase superfamily"/>
    <property type="match status" value="1"/>
</dbReference>
<comment type="similarity">
    <text evidence="2">Belongs to the transpeptidase family.</text>
</comment>
<dbReference type="InterPro" id="IPR012338">
    <property type="entry name" value="Beta-lactam/transpept-like"/>
</dbReference>
<evidence type="ECO:0000313" key="7">
    <source>
        <dbReference type="EMBL" id="QDX92276.1"/>
    </source>
</evidence>
<comment type="subcellular location">
    <subcellularLocation>
        <location evidence="1">Membrane</location>
    </subcellularLocation>
</comment>
<name>A0A518V5K9_BRELA</name>
<dbReference type="InterPro" id="IPR007887">
    <property type="entry name" value="MecA_N"/>
</dbReference>
<dbReference type="SUPFAM" id="SSF54427">
    <property type="entry name" value="NTF2-like"/>
    <property type="match status" value="1"/>
</dbReference>
<evidence type="ECO:0000259" key="6">
    <source>
        <dbReference type="Pfam" id="PF05223"/>
    </source>
</evidence>
<keyword evidence="3" id="KW-0472">Membrane</keyword>
<dbReference type="Gene3D" id="3.10.450.100">
    <property type="entry name" value="NTF2-like, domain 1"/>
    <property type="match status" value="1"/>
</dbReference>
<gene>
    <name evidence="7" type="ORF">EEL30_07855</name>
</gene>
<dbReference type="GO" id="GO:0005886">
    <property type="term" value="C:plasma membrane"/>
    <property type="evidence" value="ECO:0007669"/>
    <property type="project" value="TreeGrafter"/>
</dbReference>
<dbReference type="Gene3D" id="3.90.1310.10">
    <property type="entry name" value="Penicillin-binding protein 2a (Domain 2)"/>
    <property type="match status" value="1"/>
</dbReference>
<dbReference type="SUPFAM" id="SSF56519">
    <property type="entry name" value="Penicillin binding protein dimerisation domain"/>
    <property type="match status" value="1"/>
</dbReference>
<sequence length="687" mass="77344">MKRILFFSIIGVLLAAGGIFIYAHLMENDPRVVKDRAEKRFGDYLDSWSKQDFAQMYEQLSMDTKKNMTKADFIGRYETIYNGMEANHLQMKDTSKGRESITEKEEIHLPYQVSMDTVAGSLTFTHQLTMVRENQSGKKDWYIKWNESLIFPSMKEKDKVRVQTILPQRGEIVDRQGKLLATTGIAYEIGLLPAKWDNNSDDKKQKAAALLDMTMEQIDAKRKAKWVKPELFVPLATQAKEDERLDQLEKINGLMIRKKEVRYYPYRQATAHLIGYIGSMGEEQWKLYQPKGYRSTDLVGKAGVEQVYEEQLHGTPGARIIIADEEGQEKEVLAKKLAQDGQKLSLTIDGDLQFSIYEEMKGDAGTAAAIHPLTGEVLAMLSTPAYDPNAFIRGLSNKQWTELNNNPAKPLLNRFAIGFAPGSTFKPITAAIGLEQGSIQPEQGMLVKGLHWQKDTSWGKYEVTRVKDPYSPVTLEKALMYSDNIYFAQAALQMGQQVFLEGTEKFGIGESLPLTYPLKRSKIANKEIRNEIQLADSGYGQGEVTMTPLHLALTYSTFLNEGNMIYPTLIQQEAKPQAYWKEGVMSKETAALIRDDLIQVMENPQGTGRFAKPAGIRVAGKTGTAELKAKKGEDGMEYGWMAVFNVDKPKLLLTMMVENVKGRGGSHYLDPKVKRIFSQAVRGDSSE</sequence>
<dbReference type="OrthoDB" id="9766847at2"/>
<evidence type="ECO:0000313" key="8">
    <source>
        <dbReference type="Proteomes" id="UP000319432"/>
    </source>
</evidence>
<dbReference type="InterPro" id="IPR001460">
    <property type="entry name" value="PCN-bd_Tpept"/>
</dbReference>
<feature type="domain" description="Penicillin-binding protein transpeptidase" evidence="4">
    <location>
        <begin position="365"/>
        <end position="677"/>
    </location>
</feature>
<dbReference type="GO" id="GO:0008658">
    <property type="term" value="F:penicillin binding"/>
    <property type="evidence" value="ECO:0007669"/>
    <property type="project" value="InterPro"/>
</dbReference>
<dbReference type="PANTHER" id="PTHR30627:SF25">
    <property type="entry name" value="PENICILLIN-BINDING PROTEIN 3"/>
    <property type="match status" value="1"/>
</dbReference>
<evidence type="ECO:0000259" key="5">
    <source>
        <dbReference type="Pfam" id="PF03717"/>
    </source>
</evidence>
<organism evidence="7 8">
    <name type="scientific">Brevibacillus laterosporus</name>
    <name type="common">Bacillus laterosporus</name>
    <dbReference type="NCBI Taxonomy" id="1465"/>
    <lineage>
        <taxon>Bacteria</taxon>
        <taxon>Bacillati</taxon>
        <taxon>Bacillota</taxon>
        <taxon>Bacilli</taxon>
        <taxon>Bacillales</taxon>
        <taxon>Paenibacillaceae</taxon>
        <taxon>Brevibacillus</taxon>
    </lineage>
</organism>
<proteinExistence type="inferred from homology"/>
<dbReference type="InterPro" id="IPR050515">
    <property type="entry name" value="Beta-lactam/transpept"/>
</dbReference>
<dbReference type="Pfam" id="PF00905">
    <property type="entry name" value="Transpeptidase"/>
    <property type="match status" value="1"/>
</dbReference>
<feature type="domain" description="NTF2-like N-terminal transpeptidase" evidence="6">
    <location>
        <begin position="37"/>
        <end position="158"/>
    </location>
</feature>
<dbReference type="InterPro" id="IPR005311">
    <property type="entry name" value="PBP_dimer"/>
</dbReference>
<evidence type="ECO:0000259" key="4">
    <source>
        <dbReference type="Pfam" id="PF00905"/>
    </source>
</evidence>
<evidence type="ECO:0000256" key="2">
    <source>
        <dbReference type="ARBA" id="ARBA00007171"/>
    </source>
</evidence>
<dbReference type="GO" id="GO:0046677">
    <property type="term" value="P:response to antibiotic"/>
    <property type="evidence" value="ECO:0007669"/>
    <property type="project" value="InterPro"/>
</dbReference>
<evidence type="ECO:0000256" key="1">
    <source>
        <dbReference type="ARBA" id="ARBA00004370"/>
    </source>
</evidence>
<dbReference type="AlphaFoldDB" id="A0A518V5K9"/>